<evidence type="ECO:0000313" key="3">
    <source>
        <dbReference type="Proteomes" id="UP000800200"/>
    </source>
</evidence>
<keyword evidence="1" id="KW-0812">Transmembrane</keyword>
<keyword evidence="3" id="KW-1185">Reference proteome</keyword>
<accession>A0A6A6DU96</accession>
<name>A0A6A6DU96_9PEZI</name>
<evidence type="ECO:0000256" key="1">
    <source>
        <dbReference type="SAM" id="Phobius"/>
    </source>
</evidence>
<keyword evidence="1" id="KW-0472">Membrane</keyword>
<sequence>MTYESFWDKLETYKVRHGAVVEGDKGYLKNLPLGTPDNIFQHHHLSTRGTFLLLSSWISEVLLCVLYWPISPLAPSSLFEIPESALQIYLRLLDYNFAIVLFAASVIWETFVLVTLVNRLRASHTISAGLFVGTVCSLILPVRLRATPFEIIIIFIPISLNLLLTCFFIVAKIGLLGTWRMREERSSAYMEFRDDEDPYIELS</sequence>
<keyword evidence="1" id="KW-1133">Transmembrane helix</keyword>
<evidence type="ECO:0000313" key="2">
    <source>
        <dbReference type="EMBL" id="KAF2181799.1"/>
    </source>
</evidence>
<gene>
    <name evidence="2" type="ORF">K469DRAFT_257345</name>
</gene>
<organism evidence="2 3">
    <name type="scientific">Zopfia rhizophila CBS 207.26</name>
    <dbReference type="NCBI Taxonomy" id="1314779"/>
    <lineage>
        <taxon>Eukaryota</taxon>
        <taxon>Fungi</taxon>
        <taxon>Dikarya</taxon>
        <taxon>Ascomycota</taxon>
        <taxon>Pezizomycotina</taxon>
        <taxon>Dothideomycetes</taxon>
        <taxon>Dothideomycetes incertae sedis</taxon>
        <taxon>Zopfiaceae</taxon>
        <taxon>Zopfia</taxon>
    </lineage>
</organism>
<feature type="transmembrane region" description="Helical" evidence="1">
    <location>
        <begin position="128"/>
        <end position="146"/>
    </location>
</feature>
<reference evidence="2" key="1">
    <citation type="journal article" date="2020" name="Stud. Mycol.">
        <title>101 Dothideomycetes genomes: a test case for predicting lifestyles and emergence of pathogens.</title>
        <authorList>
            <person name="Haridas S."/>
            <person name="Albert R."/>
            <person name="Binder M."/>
            <person name="Bloem J."/>
            <person name="Labutti K."/>
            <person name="Salamov A."/>
            <person name="Andreopoulos B."/>
            <person name="Baker S."/>
            <person name="Barry K."/>
            <person name="Bills G."/>
            <person name="Bluhm B."/>
            <person name="Cannon C."/>
            <person name="Castanera R."/>
            <person name="Culley D."/>
            <person name="Daum C."/>
            <person name="Ezra D."/>
            <person name="Gonzalez J."/>
            <person name="Henrissat B."/>
            <person name="Kuo A."/>
            <person name="Liang C."/>
            <person name="Lipzen A."/>
            <person name="Lutzoni F."/>
            <person name="Magnuson J."/>
            <person name="Mondo S."/>
            <person name="Nolan M."/>
            <person name="Ohm R."/>
            <person name="Pangilinan J."/>
            <person name="Park H.-J."/>
            <person name="Ramirez L."/>
            <person name="Alfaro M."/>
            <person name="Sun H."/>
            <person name="Tritt A."/>
            <person name="Yoshinaga Y."/>
            <person name="Zwiers L.-H."/>
            <person name="Turgeon B."/>
            <person name="Goodwin S."/>
            <person name="Spatafora J."/>
            <person name="Crous P."/>
            <person name="Grigoriev I."/>
        </authorList>
    </citation>
    <scope>NUCLEOTIDE SEQUENCE</scope>
    <source>
        <strain evidence="2">CBS 207.26</strain>
    </source>
</reference>
<dbReference type="EMBL" id="ML994651">
    <property type="protein sequence ID" value="KAF2181799.1"/>
    <property type="molecule type" value="Genomic_DNA"/>
</dbReference>
<feature type="transmembrane region" description="Helical" evidence="1">
    <location>
        <begin position="51"/>
        <end position="70"/>
    </location>
</feature>
<protein>
    <submittedName>
        <fullName evidence="2">Uncharacterized protein</fullName>
    </submittedName>
</protein>
<proteinExistence type="predicted"/>
<dbReference type="AlphaFoldDB" id="A0A6A6DU96"/>
<feature type="transmembrane region" description="Helical" evidence="1">
    <location>
        <begin position="95"/>
        <end position="116"/>
    </location>
</feature>
<dbReference type="Proteomes" id="UP000800200">
    <property type="component" value="Unassembled WGS sequence"/>
</dbReference>
<feature type="transmembrane region" description="Helical" evidence="1">
    <location>
        <begin position="152"/>
        <end position="175"/>
    </location>
</feature>